<keyword evidence="6" id="KW-0808">Transferase</keyword>
<dbReference type="PANTHER" id="PTHR43881">
    <property type="entry name" value="GAMMA-GLUTAMYLTRANSPEPTIDASE (AFU_ORTHOLOGUE AFUA_4G13580)"/>
    <property type="match status" value="1"/>
</dbReference>
<name>A0A075LPG0_9BACI</name>
<gene>
    <name evidence="7" type="ORF">GZ22_16180</name>
</gene>
<dbReference type="GeneID" id="34222804"/>
<comment type="catalytic activity">
    <reaction evidence="2 6">
        <text>glutathione + H2O = L-cysteinylglycine + L-glutamate</text>
        <dbReference type="Rhea" id="RHEA:28807"/>
        <dbReference type="ChEBI" id="CHEBI:15377"/>
        <dbReference type="ChEBI" id="CHEBI:29985"/>
        <dbReference type="ChEBI" id="CHEBI:57925"/>
        <dbReference type="ChEBI" id="CHEBI:61694"/>
        <dbReference type="EC" id="3.4.19.13"/>
    </reaction>
</comment>
<dbReference type="EC" id="2.3.2.2" evidence="6"/>
<proteinExistence type="inferred from homology"/>
<dbReference type="Gene3D" id="1.10.246.230">
    <property type="match status" value="1"/>
</dbReference>
<comment type="catalytic activity">
    <reaction evidence="1 6">
        <text>an S-substituted glutathione + H2O = an S-substituted L-cysteinylglycine + L-glutamate</text>
        <dbReference type="Rhea" id="RHEA:59468"/>
        <dbReference type="ChEBI" id="CHEBI:15377"/>
        <dbReference type="ChEBI" id="CHEBI:29985"/>
        <dbReference type="ChEBI" id="CHEBI:90779"/>
        <dbReference type="ChEBI" id="CHEBI:143103"/>
        <dbReference type="EC" id="3.4.19.13"/>
    </reaction>
</comment>
<dbReference type="PRINTS" id="PR01210">
    <property type="entry name" value="GGTRANSPTASE"/>
</dbReference>
<dbReference type="PANTHER" id="PTHR43881:SF1">
    <property type="entry name" value="GAMMA-GLUTAMYLTRANSPEPTIDASE (AFU_ORTHOLOGUE AFUA_4G13580)"/>
    <property type="match status" value="1"/>
</dbReference>
<dbReference type="AlphaFoldDB" id="A0A075LPG0"/>
<accession>A0A075LPG0</accession>
<evidence type="ECO:0000256" key="5">
    <source>
        <dbReference type="PIRSR" id="PIRSR600101-2"/>
    </source>
</evidence>
<comment type="similarity">
    <text evidence="6">Belongs to the gamma-glutamyltransferase family.</text>
</comment>
<dbReference type="EMBL" id="CP008876">
    <property type="protein sequence ID" value="AIF68016.1"/>
    <property type="molecule type" value="Genomic_DNA"/>
</dbReference>
<dbReference type="HOGENOM" id="CLU_014813_3_1_9"/>
<keyword evidence="6" id="KW-0317">Glutathione biosynthesis</keyword>
<evidence type="ECO:0000313" key="7">
    <source>
        <dbReference type="EMBL" id="AIF68016.1"/>
    </source>
</evidence>
<dbReference type="UniPathway" id="UPA00204"/>
<comment type="PTM">
    <text evidence="6">Cleaved by autocatalysis into a large and a small subunit.</text>
</comment>
<dbReference type="GO" id="GO:0103068">
    <property type="term" value="F:leukotriene C4 gamma-glutamyl transferase activity"/>
    <property type="evidence" value="ECO:0007669"/>
    <property type="project" value="UniProtKB-EC"/>
</dbReference>
<dbReference type="Pfam" id="PF01019">
    <property type="entry name" value="G_glu_transpept"/>
    <property type="match status" value="1"/>
</dbReference>
<keyword evidence="6" id="KW-0865">Zymogen</keyword>
<dbReference type="KEGG" id="tap:GZ22_16180"/>
<dbReference type="InterPro" id="IPR000101">
    <property type="entry name" value="GGT_peptidase"/>
</dbReference>
<reference evidence="7 8" key="1">
    <citation type="submission" date="2014-07" db="EMBL/GenBank/DDBJ databases">
        <title>Complete genome sequence of a moderately halophilic bacterium Terribacillus aidingensis MP602, isolated from Cryptomeria fortunei in Tianmu mountain in China.</title>
        <authorList>
            <person name="Wang Y."/>
            <person name="Lu P."/>
            <person name="Zhang L."/>
        </authorList>
    </citation>
    <scope>NUCLEOTIDE SEQUENCE [LARGE SCALE GENOMIC DNA]</scope>
    <source>
        <strain evidence="7 8">MP602</strain>
    </source>
</reference>
<evidence type="ECO:0000256" key="2">
    <source>
        <dbReference type="ARBA" id="ARBA00001089"/>
    </source>
</evidence>
<dbReference type="RefSeq" id="WP_038564439.1">
    <property type="nucleotide sequence ID" value="NZ_CP008876.1"/>
</dbReference>
<evidence type="ECO:0000256" key="1">
    <source>
        <dbReference type="ARBA" id="ARBA00001049"/>
    </source>
</evidence>
<dbReference type="GO" id="GO:0006750">
    <property type="term" value="P:glutathione biosynthetic process"/>
    <property type="evidence" value="ECO:0007669"/>
    <property type="project" value="UniProtKB-KW"/>
</dbReference>
<protein>
    <recommendedName>
        <fullName evidence="6">Glutathione hydrolase proenzyme</fullName>
        <ecNumber evidence="6">2.3.2.2</ecNumber>
        <ecNumber evidence="6">3.4.19.13</ecNumber>
    </recommendedName>
    <component>
        <recommendedName>
            <fullName evidence="6">Glutathione hydrolase large chain</fullName>
        </recommendedName>
    </component>
    <component>
        <recommendedName>
            <fullName evidence="6">Glutathione hydrolase small chain</fullName>
        </recommendedName>
    </component>
</protein>
<dbReference type="InterPro" id="IPR029055">
    <property type="entry name" value="Ntn_hydrolases_N"/>
</dbReference>
<comment type="subunit">
    <text evidence="6">This enzyme consists of two polypeptide chains, which are synthesized in precursor form from a single polypeptide.</text>
</comment>
<feature type="binding site" evidence="5">
    <location>
        <position position="438"/>
    </location>
    <ligand>
        <name>L-glutamate</name>
        <dbReference type="ChEBI" id="CHEBI:29985"/>
    </ligand>
</feature>
<sequence>MKTDHLYYPYHSQRMTTIARQGMVATSQPLAAQAGLDMLKKGGNAVDAAIATAAMLTVVEPTSNGIGGDAFALVWMKDKLYGLNASGPAPQSISIDKVRELGHDEMPLQGFLPVTVPGAPGGWAALSKRFGKLPLIEVLQPAIYYAENGFAVTPTVAKLWERAYKKFRTSCTEPMYNGWFDTFAPNGEYPKIGDIWRSPDHAETLRQIARTDAAAFYKGELAAKMTEFSADNGGFLTKEDLAAYEPEWVEPISVNYRGYDVWEIPPNGQGLVALSALNILKGFSFQEKESIDTYHKQMEAMKLAFADGHAYITEEQHMPVTVEELLSDAYAAKRRDQIGETAQEPEAGEPKAGGTVYLATADSEGNMVSFIQSNYHGFGSGLVVPGTGIALQNRGHNFSLDPEHANSLQGGKKSFHTIIPGFLTKENQAIGPFGVMGGFMQPQGHAQVVMNMLDFGLNPQTALDAPRWQWIKDKTFHVEADFPKHIAEALIRKGHDIEVKADRSTFGRGQVIWRDPENGTLYGGTEARADGSIASY</sequence>
<keyword evidence="6" id="KW-0012">Acyltransferase</keyword>
<dbReference type="EC" id="3.4.19.13" evidence="6"/>
<evidence type="ECO:0000313" key="8">
    <source>
        <dbReference type="Proteomes" id="UP000027980"/>
    </source>
</evidence>
<organism evidence="7 8">
    <name type="scientific">Terribacillus saccharophilus</name>
    <dbReference type="NCBI Taxonomy" id="361277"/>
    <lineage>
        <taxon>Bacteria</taxon>
        <taxon>Bacillati</taxon>
        <taxon>Bacillota</taxon>
        <taxon>Bacilli</taxon>
        <taxon>Bacillales</taxon>
        <taxon>Bacillaceae</taxon>
        <taxon>Terribacillus</taxon>
    </lineage>
</organism>
<dbReference type="SUPFAM" id="SSF56235">
    <property type="entry name" value="N-terminal nucleophile aminohydrolases (Ntn hydrolases)"/>
    <property type="match status" value="1"/>
</dbReference>
<dbReference type="InterPro" id="IPR052896">
    <property type="entry name" value="GGT-like_enzyme"/>
</dbReference>
<dbReference type="Proteomes" id="UP000027980">
    <property type="component" value="Chromosome"/>
</dbReference>
<dbReference type="GO" id="GO:0006751">
    <property type="term" value="P:glutathione catabolic process"/>
    <property type="evidence" value="ECO:0007669"/>
    <property type="project" value="UniProtKB-UniRule"/>
</dbReference>
<dbReference type="OrthoDB" id="9781342at2"/>
<keyword evidence="6" id="KW-0378">Hydrolase</keyword>
<evidence type="ECO:0000256" key="3">
    <source>
        <dbReference type="ARBA" id="ARBA00047417"/>
    </source>
</evidence>
<feature type="active site" description="Nucleophile" evidence="4">
    <location>
        <position position="355"/>
    </location>
</feature>
<evidence type="ECO:0000256" key="4">
    <source>
        <dbReference type="PIRSR" id="PIRSR600101-1"/>
    </source>
</evidence>
<comment type="catalytic activity">
    <reaction evidence="3 6">
        <text>an N-terminal (5-L-glutamyl)-[peptide] + an alpha-amino acid = 5-L-glutamyl amino acid + an N-terminal L-alpha-aminoacyl-[peptide]</text>
        <dbReference type="Rhea" id="RHEA:23904"/>
        <dbReference type="Rhea" id="RHEA-COMP:9780"/>
        <dbReference type="Rhea" id="RHEA-COMP:9795"/>
        <dbReference type="ChEBI" id="CHEBI:77644"/>
        <dbReference type="ChEBI" id="CHEBI:78597"/>
        <dbReference type="ChEBI" id="CHEBI:78599"/>
        <dbReference type="ChEBI" id="CHEBI:78608"/>
        <dbReference type="EC" id="2.3.2.2"/>
    </reaction>
</comment>
<dbReference type="NCBIfam" id="TIGR00066">
    <property type="entry name" value="g_glut_trans"/>
    <property type="match status" value="1"/>
</dbReference>
<evidence type="ECO:0000256" key="6">
    <source>
        <dbReference type="RuleBase" id="RU368036"/>
    </source>
</evidence>
<dbReference type="Gene3D" id="3.60.20.40">
    <property type="match status" value="1"/>
</dbReference>
<dbReference type="InterPro" id="IPR043137">
    <property type="entry name" value="GGT_ssub_C"/>
</dbReference>
<comment type="pathway">
    <text evidence="6">Sulfur metabolism; glutathione metabolism.</text>
</comment>
<dbReference type="GO" id="GO:0036374">
    <property type="term" value="F:glutathione hydrolase activity"/>
    <property type="evidence" value="ECO:0007669"/>
    <property type="project" value="UniProtKB-UniRule"/>
</dbReference>